<keyword evidence="3" id="KW-0862">Zinc</keyword>
<dbReference type="PROSITE" id="PS00518">
    <property type="entry name" value="ZF_RING_1"/>
    <property type="match status" value="1"/>
</dbReference>
<evidence type="ECO:0000256" key="3">
    <source>
        <dbReference type="ARBA" id="ARBA00022833"/>
    </source>
</evidence>
<dbReference type="Proteomes" id="UP000694420">
    <property type="component" value="Unplaced"/>
</dbReference>
<dbReference type="InterPro" id="IPR001841">
    <property type="entry name" value="Znf_RING"/>
</dbReference>
<dbReference type="CDD" id="cd16513">
    <property type="entry name" value="RING-HC_LONFs_rpt1"/>
    <property type="match status" value="1"/>
</dbReference>
<dbReference type="SUPFAM" id="SSF57850">
    <property type="entry name" value="RING/U-box"/>
    <property type="match status" value="1"/>
</dbReference>
<dbReference type="Ensembl" id="ENSNPET00000005323.1">
    <property type="protein sequence ID" value="ENSNPEP00000005194.1"/>
    <property type="gene ID" value="ENSNPEG00000003935.1"/>
</dbReference>
<reference evidence="6" key="1">
    <citation type="submission" date="2025-08" db="UniProtKB">
        <authorList>
            <consortium name="Ensembl"/>
        </authorList>
    </citation>
    <scope>IDENTIFICATION</scope>
</reference>
<evidence type="ECO:0000313" key="6">
    <source>
        <dbReference type="Ensembl" id="ENSNPEP00000005194.1"/>
    </source>
</evidence>
<organism evidence="6 7">
    <name type="scientific">Nothoprocta perdicaria</name>
    <name type="common">Chilean tinamou</name>
    <name type="synonym">Crypturus perdicarius</name>
    <dbReference type="NCBI Taxonomy" id="30464"/>
    <lineage>
        <taxon>Eukaryota</taxon>
        <taxon>Metazoa</taxon>
        <taxon>Chordata</taxon>
        <taxon>Craniata</taxon>
        <taxon>Vertebrata</taxon>
        <taxon>Euteleostomi</taxon>
        <taxon>Archelosauria</taxon>
        <taxon>Archosauria</taxon>
        <taxon>Dinosauria</taxon>
        <taxon>Saurischia</taxon>
        <taxon>Theropoda</taxon>
        <taxon>Coelurosauria</taxon>
        <taxon>Aves</taxon>
        <taxon>Palaeognathae</taxon>
        <taxon>Tinamiformes</taxon>
        <taxon>Tinamidae</taxon>
        <taxon>Nothoprocta</taxon>
    </lineage>
</organism>
<reference evidence="6" key="2">
    <citation type="submission" date="2025-09" db="UniProtKB">
        <authorList>
            <consortium name="Ensembl"/>
        </authorList>
    </citation>
    <scope>IDENTIFICATION</scope>
</reference>
<keyword evidence="1" id="KW-0479">Metal-binding</keyword>
<evidence type="ECO:0000256" key="2">
    <source>
        <dbReference type="ARBA" id="ARBA00022771"/>
    </source>
</evidence>
<evidence type="ECO:0000259" key="5">
    <source>
        <dbReference type="PROSITE" id="PS50089"/>
    </source>
</evidence>
<dbReference type="AlphaFoldDB" id="A0A8C6YTT0"/>
<keyword evidence="7" id="KW-1185">Reference proteome</keyword>
<dbReference type="PROSITE" id="PS50089">
    <property type="entry name" value="ZF_RING_2"/>
    <property type="match status" value="1"/>
</dbReference>
<feature type="domain" description="RING-type" evidence="5">
    <location>
        <begin position="21"/>
        <end position="59"/>
    </location>
</feature>
<protein>
    <recommendedName>
        <fullName evidence="5">RING-type domain-containing protein</fullName>
    </recommendedName>
</protein>
<dbReference type="InterPro" id="IPR017907">
    <property type="entry name" value="Znf_RING_CS"/>
</dbReference>
<evidence type="ECO:0000313" key="7">
    <source>
        <dbReference type="Proteomes" id="UP000694420"/>
    </source>
</evidence>
<evidence type="ECO:0000256" key="4">
    <source>
        <dbReference type="PROSITE-ProRule" id="PRU00175"/>
    </source>
</evidence>
<evidence type="ECO:0000256" key="1">
    <source>
        <dbReference type="ARBA" id="ARBA00022723"/>
    </source>
</evidence>
<keyword evidence="2 4" id="KW-0863">Zinc-finger</keyword>
<dbReference type="InterPro" id="IPR013083">
    <property type="entry name" value="Znf_RING/FYVE/PHD"/>
</dbReference>
<dbReference type="Gene3D" id="3.30.40.10">
    <property type="entry name" value="Zinc/RING finger domain, C3HC4 (zinc finger)"/>
    <property type="match status" value="1"/>
</dbReference>
<sequence length="95" mass="10212">VNGSEGLPGAPPPRDWDVFRCRKCQGFLFEPVSLPCGHTFCKKCLERGRAAEPRCVLCREEGGAAAGQLLRDIGKLSVPLALSLSSKISKLCLKA</sequence>
<proteinExistence type="predicted"/>
<dbReference type="PANTHER" id="PTHR23327">
    <property type="entry name" value="RING FINGER PROTEIN 127"/>
    <property type="match status" value="1"/>
</dbReference>
<dbReference type="SMART" id="SM00184">
    <property type="entry name" value="RING"/>
    <property type="match status" value="1"/>
</dbReference>
<name>A0A8C6YTT0_NOTPE</name>
<dbReference type="GO" id="GO:0008270">
    <property type="term" value="F:zinc ion binding"/>
    <property type="evidence" value="ECO:0007669"/>
    <property type="project" value="UniProtKB-KW"/>
</dbReference>
<dbReference type="Pfam" id="PF15227">
    <property type="entry name" value="zf-C3HC4_4"/>
    <property type="match status" value="1"/>
</dbReference>
<accession>A0A8C6YTT0</accession>